<dbReference type="PANTHER" id="PTHR46797:SF1">
    <property type="entry name" value="METHYLPHOSPHONATE SYNTHASE"/>
    <property type="match status" value="1"/>
</dbReference>
<reference evidence="3 4" key="1">
    <citation type="submission" date="2017-09" db="EMBL/GenBank/DDBJ databases">
        <title>Depth-based differentiation of microbial function through sediment-hosted aquifers and enrichment of novel symbionts in the deep terrestrial subsurface.</title>
        <authorList>
            <person name="Probst A.J."/>
            <person name="Ladd B."/>
            <person name="Jarett J.K."/>
            <person name="Geller-Mcgrath D.E."/>
            <person name="Sieber C.M."/>
            <person name="Emerson J.B."/>
            <person name="Anantharaman K."/>
            <person name="Thomas B.C."/>
            <person name="Malmstrom R."/>
            <person name="Stieglmeier M."/>
            <person name="Klingl A."/>
            <person name="Woyke T."/>
            <person name="Ryan C.M."/>
            <person name="Banfield J.F."/>
        </authorList>
    </citation>
    <scope>NUCLEOTIDE SEQUENCE [LARGE SCALE GENOMIC DNA]</scope>
    <source>
        <strain evidence="3">CG11_big_fil_rev_8_21_14_0_20_45_26</strain>
    </source>
</reference>
<dbReference type="CDD" id="cd00093">
    <property type="entry name" value="HTH_XRE"/>
    <property type="match status" value="1"/>
</dbReference>
<dbReference type="GO" id="GO:0003677">
    <property type="term" value="F:DNA binding"/>
    <property type="evidence" value="ECO:0007669"/>
    <property type="project" value="UniProtKB-KW"/>
</dbReference>
<dbReference type="Gene3D" id="2.60.120.10">
    <property type="entry name" value="Jelly Rolls"/>
    <property type="match status" value="1"/>
</dbReference>
<dbReference type="Pfam" id="PF07883">
    <property type="entry name" value="Cupin_2"/>
    <property type="match status" value="1"/>
</dbReference>
<evidence type="ECO:0000313" key="3">
    <source>
        <dbReference type="EMBL" id="PIQ85290.1"/>
    </source>
</evidence>
<dbReference type="CDD" id="cd02209">
    <property type="entry name" value="cupin_XRE_C"/>
    <property type="match status" value="1"/>
</dbReference>
<dbReference type="SUPFAM" id="SSF47413">
    <property type="entry name" value="lambda repressor-like DNA-binding domains"/>
    <property type="match status" value="1"/>
</dbReference>
<dbReference type="InterPro" id="IPR050807">
    <property type="entry name" value="TransReg_Diox_bact_type"/>
</dbReference>
<comment type="caution">
    <text evidence="3">The sequence shown here is derived from an EMBL/GenBank/DDBJ whole genome shotgun (WGS) entry which is preliminary data.</text>
</comment>
<dbReference type="Proteomes" id="UP000230859">
    <property type="component" value="Unassembled WGS sequence"/>
</dbReference>
<feature type="domain" description="HTH cro/C1-type" evidence="2">
    <location>
        <begin position="28"/>
        <end position="82"/>
    </location>
</feature>
<dbReference type="GO" id="GO:0005829">
    <property type="term" value="C:cytosol"/>
    <property type="evidence" value="ECO:0007669"/>
    <property type="project" value="TreeGrafter"/>
</dbReference>
<dbReference type="GO" id="GO:0003700">
    <property type="term" value="F:DNA-binding transcription factor activity"/>
    <property type="evidence" value="ECO:0007669"/>
    <property type="project" value="TreeGrafter"/>
</dbReference>
<dbReference type="EMBL" id="PCVY01000071">
    <property type="protein sequence ID" value="PIQ85290.1"/>
    <property type="molecule type" value="Genomic_DNA"/>
</dbReference>
<dbReference type="PROSITE" id="PS50943">
    <property type="entry name" value="HTH_CROC1"/>
    <property type="match status" value="1"/>
</dbReference>
<evidence type="ECO:0000313" key="4">
    <source>
        <dbReference type="Proteomes" id="UP000230859"/>
    </source>
</evidence>
<dbReference type="SUPFAM" id="SSF51182">
    <property type="entry name" value="RmlC-like cupins"/>
    <property type="match status" value="1"/>
</dbReference>
<organism evidence="3 4">
    <name type="scientific">Candidatus Abzuiibacterium crystallinum</name>
    <dbReference type="NCBI Taxonomy" id="1974748"/>
    <lineage>
        <taxon>Bacteria</taxon>
        <taxon>Pseudomonadati</taxon>
        <taxon>Candidatus Omnitrophota</taxon>
        <taxon>Candidatus Abzuiibacterium</taxon>
    </lineage>
</organism>
<dbReference type="InterPro" id="IPR013096">
    <property type="entry name" value="Cupin_2"/>
</dbReference>
<dbReference type="PANTHER" id="PTHR46797">
    <property type="entry name" value="HTH-TYPE TRANSCRIPTIONAL REGULATOR"/>
    <property type="match status" value="1"/>
</dbReference>
<name>A0A2H0LLJ8_9BACT</name>
<dbReference type="AlphaFoldDB" id="A0A2H0LLJ8"/>
<sequence length="202" mass="22552">MTLIILRKGGRMSTVSESALAGKIGLKMKDIRKEKKITLIELSQSTGVAQATLSRMENGQMLGTVESHRRIAEALGVSLSRFYEGIDSRSESVKIQKETDKRKVVFKNDHAKCELLISEITSKKIVPALISLQAHGKTQMDRAERGTDKFLWVLDGTIQVKFENSHYDLESHDSIYFDASAPHQIVNTSSRQAKILAVTSNY</sequence>
<evidence type="ECO:0000259" key="2">
    <source>
        <dbReference type="PROSITE" id="PS50943"/>
    </source>
</evidence>
<keyword evidence="1" id="KW-0238">DNA-binding</keyword>
<dbReference type="InterPro" id="IPR014710">
    <property type="entry name" value="RmlC-like_jellyroll"/>
</dbReference>
<dbReference type="InterPro" id="IPR001387">
    <property type="entry name" value="Cro/C1-type_HTH"/>
</dbReference>
<evidence type="ECO:0000256" key="1">
    <source>
        <dbReference type="ARBA" id="ARBA00023125"/>
    </source>
</evidence>
<gene>
    <name evidence="3" type="ORF">COV74_09440</name>
</gene>
<proteinExistence type="predicted"/>
<dbReference type="SMART" id="SM00530">
    <property type="entry name" value="HTH_XRE"/>
    <property type="match status" value="1"/>
</dbReference>
<dbReference type="InterPro" id="IPR010982">
    <property type="entry name" value="Lambda_DNA-bd_dom_sf"/>
</dbReference>
<dbReference type="InterPro" id="IPR011051">
    <property type="entry name" value="RmlC_Cupin_sf"/>
</dbReference>
<protein>
    <recommendedName>
        <fullName evidence="2">HTH cro/C1-type domain-containing protein</fullName>
    </recommendedName>
</protein>
<dbReference type="Pfam" id="PF01381">
    <property type="entry name" value="HTH_3"/>
    <property type="match status" value="1"/>
</dbReference>
<dbReference type="Gene3D" id="1.10.260.40">
    <property type="entry name" value="lambda repressor-like DNA-binding domains"/>
    <property type="match status" value="1"/>
</dbReference>
<accession>A0A2H0LLJ8</accession>